<dbReference type="OrthoDB" id="4062651at2759"/>
<dbReference type="Proteomes" id="UP000488956">
    <property type="component" value="Unassembled WGS sequence"/>
</dbReference>
<keyword evidence="2" id="KW-0067">ATP-binding</keyword>
<dbReference type="InterPro" id="IPR000719">
    <property type="entry name" value="Prot_kinase_dom"/>
</dbReference>
<evidence type="ECO:0000313" key="8">
    <source>
        <dbReference type="EMBL" id="KAE9108008.1"/>
    </source>
</evidence>
<keyword evidence="14" id="KW-1185">Reference proteome</keyword>
<sequence length="504" mass="56658">MDDVPMEIVQPASFPVTTLPGSPPSRQVLLKDLPQRVKKRAPECVVFCETLLGLLKAVHDAVLAHDDQWRVVFCDLVKRFLKMLGHKPLLKRLADGEVIAYTFREFNARVGDIFVGVGLNVERNLWAAEWERGCDYQATKLRELVSAAAPRMLIGEMRDVDQVTTAMLGMYSRLEGGTCGNLDALKRETLERLLRKLGLETWVITSETVTAVQQHPTSILSIFRWFIPERDVRIVGEEIGSGTCGVVNRAEWRHRDGSVQSVIVKTLYEERTSSELSLLKQLQFWYDLPQHRNIIKLYGGCHVAKKPFFVCEDAHGGDIVSFLGKEENRGMFWSLFLQVAEGLLVLHRHRIMHEGLKGSNILMGENNTPKISDFDCAYIRTLSASVSQKTEDAQANAVRWKAREKLVDASNALPDYKSDVYSLGMTMIEALTQAPPFKMDLEEDIVKNVIAGNPYERPEEASDEEWGVISRLIAVNIEDRPDTQEAIALIRCLVPAAEKTPAAA</sequence>
<evidence type="ECO:0000313" key="11">
    <source>
        <dbReference type="EMBL" id="KAE9199630.1"/>
    </source>
</evidence>
<keyword evidence="1" id="KW-0547">Nucleotide-binding</keyword>
<evidence type="ECO:0000313" key="18">
    <source>
        <dbReference type="Proteomes" id="UP000441208"/>
    </source>
</evidence>
<dbReference type="Proteomes" id="UP000440367">
    <property type="component" value="Unassembled WGS sequence"/>
</dbReference>
<dbReference type="GO" id="GO:0005524">
    <property type="term" value="F:ATP binding"/>
    <property type="evidence" value="ECO:0007669"/>
    <property type="project" value="UniProtKB-KW"/>
</dbReference>
<evidence type="ECO:0000313" key="5">
    <source>
        <dbReference type="EMBL" id="KAE8984708.1"/>
    </source>
</evidence>
<evidence type="ECO:0000259" key="3">
    <source>
        <dbReference type="PROSITE" id="PS50011"/>
    </source>
</evidence>
<dbReference type="PROSITE" id="PS50011">
    <property type="entry name" value="PROTEIN_KINASE_DOM"/>
    <property type="match status" value="1"/>
</dbReference>
<dbReference type="Pfam" id="PF07714">
    <property type="entry name" value="PK_Tyr_Ser-Thr"/>
    <property type="match status" value="1"/>
</dbReference>
<evidence type="ECO:0000313" key="13">
    <source>
        <dbReference type="Proteomes" id="UP000429523"/>
    </source>
</evidence>
<evidence type="ECO:0000313" key="16">
    <source>
        <dbReference type="Proteomes" id="UP000440367"/>
    </source>
</evidence>
<evidence type="ECO:0000313" key="12">
    <source>
        <dbReference type="EMBL" id="KAE9287263.1"/>
    </source>
</evidence>
<dbReference type="EMBL" id="QXFW01001876">
    <property type="protein sequence ID" value="KAE8984708.1"/>
    <property type="molecule type" value="Genomic_DNA"/>
</dbReference>
<evidence type="ECO:0000313" key="17">
    <source>
        <dbReference type="Proteomes" id="UP000440732"/>
    </source>
</evidence>
<dbReference type="InterPro" id="IPR001245">
    <property type="entry name" value="Ser-Thr/Tyr_kinase_cat_dom"/>
</dbReference>
<evidence type="ECO:0000313" key="6">
    <source>
        <dbReference type="EMBL" id="KAE9083350.1"/>
    </source>
</evidence>
<dbReference type="EMBL" id="QXGD01001759">
    <property type="protein sequence ID" value="KAE9199630.1"/>
    <property type="molecule type" value="Genomic_DNA"/>
</dbReference>
<gene>
    <name evidence="12" type="ORF">PF001_g21068</name>
    <name evidence="11" type="ORF">PF002_g22099</name>
    <name evidence="10" type="ORF">PF004_g20745</name>
    <name evidence="9" type="ORF">PF005_g20948</name>
    <name evidence="8" type="ORF">PF006_g20976</name>
    <name evidence="7" type="ORF">PF007_g20998</name>
    <name evidence="4" type="ORF">PF009_g21930</name>
    <name evidence="6" type="ORF">PF010_g21250</name>
    <name evidence="5" type="ORF">PF011_g20680</name>
</gene>
<dbReference type="Proteomes" id="UP000441208">
    <property type="component" value="Unassembled WGS sequence"/>
</dbReference>
<evidence type="ECO:0000313" key="10">
    <source>
        <dbReference type="EMBL" id="KAE9194344.1"/>
    </source>
</evidence>
<dbReference type="EMBL" id="QXFX01001892">
    <property type="protein sequence ID" value="KAE9083350.1"/>
    <property type="molecule type" value="Genomic_DNA"/>
</dbReference>
<name>A0A6A3XB85_9STRA</name>
<dbReference type="GO" id="GO:0004672">
    <property type="term" value="F:protein kinase activity"/>
    <property type="evidence" value="ECO:0007669"/>
    <property type="project" value="InterPro"/>
</dbReference>
<dbReference type="Proteomes" id="UP000433483">
    <property type="component" value="Unassembled WGS sequence"/>
</dbReference>
<feature type="domain" description="Protein kinase" evidence="3">
    <location>
        <begin position="233"/>
        <end position="494"/>
    </location>
</feature>
<dbReference type="InterPro" id="IPR050198">
    <property type="entry name" value="Non-receptor_tyrosine_kinases"/>
</dbReference>
<dbReference type="EMBL" id="QXGB01001742">
    <property type="protein sequence ID" value="KAE9186184.1"/>
    <property type="molecule type" value="Genomic_DNA"/>
</dbReference>
<dbReference type="EMBL" id="QXGC01001885">
    <property type="protein sequence ID" value="KAE9194344.1"/>
    <property type="molecule type" value="Genomic_DNA"/>
</dbReference>
<reference evidence="13 14" key="1">
    <citation type="submission" date="2018-08" db="EMBL/GenBank/DDBJ databases">
        <title>Genomic investigation of the strawberry pathogen Phytophthora fragariae indicates pathogenicity is determined by transcriptional variation in three key races.</title>
        <authorList>
            <person name="Adams T.M."/>
            <person name="Armitage A.D."/>
            <person name="Sobczyk M.K."/>
            <person name="Bates H.J."/>
            <person name="Dunwell J.M."/>
            <person name="Nellist C.F."/>
            <person name="Harrison R.J."/>
        </authorList>
    </citation>
    <scope>NUCLEOTIDE SEQUENCE [LARGE SCALE GENOMIC DNA]</scope>
    <source>
        <strain evidence="12 15">A4</strain>
        <strain evidence="11 16">BC-1</strain>
        <strain evidence="10 20">BC-23</strain>
        <strain evidence="9 14">NOV-27</strain>
        <strain evidence="8 17">NOV-5</strain>
        <strain evidence="7 18">NOV-71</strain>
        <strain evidence="4 13">NOV-9</strain>
        <strain evidence="6 21">ONT-3</strain>
        <strain evidence="5 19">SCRP245</strain>
    </source>
</reference>
<dbReference type="Gene3D" id="1.10.510.10">
    <property type="entry name" value="Transferase(Phosphotransferase) domain 1"/>
    <property type="match status" value="1"/>
</dbReference>
<evidence type="ECO:0000313" key="7">
    <source>
        <dbReference type="EMBL" id="KAE9085846.1"/>
    </source>
</evidence>
<dbReference type="Proteomes" id="UP000460718">
    <property type="component" value="Unassembled WGS sequence"/>
</dbReference>
<proteinExistence type="predicted"/>
<evidence type="ECO:0000256" key="1">
    <source>
        <dbReference type="ARBA" id="ARBA00022741"/>
    </source>
</evidence>
<evidence type="ECO:0000313" key="21">
    <source>
        <dbReference type="Proteomes" id="UP000488956"/>
    </source>
</evidence>
<evidence type="ECO:0000313" key="14">
    <source>
        <dbReference type="Proteomes" id="UP000433483"/>
    </source>
</evidence>
<evidence type="ECO:0000313" key="9">
    <source>
        <dbReference type="EMBL" id="KAE9186184.1"/>
    </source>
</evidence>
<dbReference type="Proteomes" id="UP000440732">
    <property type="component" value="Unassembled WGS sequence"/>
</dbReference>
<dbReference type="AlphaFoldDB" id="A0A6A3XB85"/>
<organism evidence="11 16">
    <name type="scientific">Phytophthora fragariae</name>
    <dbReference type="NCBI Taxonomy" id="53985"/>
    <lineage>
        <taxon>Eukaryota</taxon>
        <taxon>Sar</taxon>
        <taxon>Stramenopiles</taxon>
        <taxon>Oomycota</taxon>
        <taxon>Peronosporomycetes</taxon>
        <taxon>Peronosporales</taxon>
        <taxon>Peronosporaceae</taxon>
        <taxon>Phytophthora</taxon>
    </lineage>
</organism>
<evidence type="ECO:0000313" key="15">
    <source>
        <dbReference type="Proteomes" id="UP000437068"/>
    </source>
</evidence>
<dbReference type="PANTHER" id="PTHR24418">
    <property type="entry name" value="TYROSINE-PROTEIN KINASE"/>
    <property type="match status" value="1"/>
</dbReference>
<dbReference type="Proteomes" id="UP000429523">
    <property type="component" value="Unassembled WGS sequence"/>
</dbReference>
<evidence type="ECO:0000313" key="20">
    <source>
        <dbReference type="Proteomes" id="UP000476176"/>
    </source>
</evidence>
<accession>A0A6A3XB85</accession>
<dbReference type="Proteomes" id="UP000476176">
    <property type="component" value="Unassembled WGS sequence"/>
</dbReference>
<evidence type="ECO:0000313" key="4">
    <source>
        <dbReference type="EMBL" id="KAE8927916.1"/>
    </source>
</evidence>
<evidence type="ECO:0000313" key="19">
    <source>
        <dbReference type="Proteomes" id="UP000460718"/>
    </source>
</evidence>
<dbReference type="SUPFAM" id="SSF56112">
    <property type="entry name" value="Protein kinase-like (PK-like)"/>
    <property type="match status" value="1"/>
</dbReference>
<dbReference type="Proteomes" id="UP000437068">
    <property type="component" value="Unassembled WGS sequence"/>
</dbReference>
<dbReference type="EMBL" id="QXGF01001769">
    <property type="protein sequence ID" value="KAE8927916.1"/>
    <property type="molecule type" value="Genomic_DNA"/>
</dbReference>
<dbReference type="InterPro" id="IPR011009">
    <property type="entry name" value="Kinase-like_dom_sf"/>
</dbReference>
<dbReference type="EMBL" id="QXFZ01001730">
    <property type="protein sequence ID" value="KAE9085846.1"/>
    <property type="molecule type" value="Genomic_DNA"/>
</dbReference>
<dbReference type="EMBL" id="QXGE01001878">
    <property type="protein sequence ID" value="KAE9287263.1"/>
    <property type="molecule type" value="Genomic_DNA"/>
</dbReference>
<protein>
    <recommendedName>
        <fullName evidence="3">Protein kinase domain-containing protein</fullName>
    </recommendedName>
</protein>
<comment type="caution">
    <text evidence="11">The sequence shown here is derived from an EMBL/GenBank/DDBJ whole genome shotgun (WGS) entry which is preliminary data.</text>
</comment>
<dbReference type="EMBL" id="QXGA01001888">
    <property type="protein sequence ID" value="KAE9108008.1"/>
    <property type="molecule type" value="Genomic_DNA"/>
</dbReference>
<evidence type="ECO:0000256" key="2">
    <source>
        <dbReference type="ARBA" id="ARBA00022840"/>
    </source>
</evidence>